<evidence type="ECO:0000256" key="2">
    <source>
        <dbReference type="ARBA" id="ARBA00009773"/>
    </source>
</evidence>
<accession>U7QMC1</accession>
<feature type="transmembrane region" description="Helical" evidence="6">
    <location>
        <begin position="258"/>
        <end position="275"/>
    </location>
</feature>
<dbReference type="RefSeq" id="WP_023066215.1">
    <property type="nucleotide sequence ID" value="NZ_AUZM01000020.1"/>
</dbReference>
<comment type="similarity">
    <text evidence="2">Belongs to the autoinducer-2 exporter (AI-2E) (TC 2.A.86) family.</text>
</comment>
<dbReference type="PANTHER" id="PTHR21716:SF64">
    <property type="entry name" value="AI-2 TRANSPORT PROTEIN TQSA"/>
    <property type="match status" value="1"/>
</dbReference>
<comment type="caution">
    <text evidence="7">The sequence shown here is derived from an EMBL/GenBank/DDBJ whole genome shotgun (WGS) entry which is preliminary data.</text>
</comment>
<evidence type="ECO:0000256" key="1">
    <source>
        <dbReference type="ARBA" id="ARBA00004141"/>
    </source>
</evidence>
<evidence type="ECO:0000313" key="8">
    <source>
        <dbReference type="Proteomes" id="UP000017127"/>
    </source>
</evidence>
<evidence type="ECO:0000256" key="5">
    <source>
        <dbReference type="ARBA" id="ARBA00023136"/>
    </source>
</evidence>
<evidence type="ECO:0000256" key="6">
    <source>
        <dbReference type="SAM" id="Phobius"/>
    </source>
</evidence>
<sequence length="339" mass="36921">MQISGTTTKTLMAIIATILVVAALQATRSISMPLAFAFFIAVLVYPLQAWLERRLPRWLSLILVLLLLVGFMGVAVGALTLSAEIIEPKVPEYLDRLQQMGETWRSLASERSLPIPQFNAQDGINQVTQQAIGGIKTLLSAASLLILIVSLLVLLLLEVNQYQEKVKQAFPSRASDRIINAVSNTSEKLRRYLLVMTLTCCLTGILTASWCFILGVDLALVWGLVAFVLNYVPTLGSIIAVIPPTLVAFIFQGVPRGIATLLGLAVIQTILGNFVDPRLQGKTLQLSPFVALVSIVFWGWVWGIPGAILGVPMTISIILMCRQFKATRGVAILLGEVED</sequence>
<feature type="transmembrane region" description="Helical" evidence="6">
    <location>
        <begin position="58"/>
        <end position="81"/>
    </location>
</feature>
<evidence type="ECO:0008006" key="9">
    <source>
        <dbReference type="Google" id="ProtNLM"/>
    </source>
</evidence>
<feature type="transmembrane region" description="Helical" evidence="6">
    <location>
        <begin position="231"/>
        <end position="251"/>
    </location>
</feature>
<feature type="transmembrane region" description="Helical" evidence="6">
    <location>
        <begin position="192"/>
        <end position="225"/>
    </location>
</feature>
<feature type="transmembrane region" description="Helical" evidence="6">
    <location>
        <begin position="138"/>
        <end position="157"/>
    </location>
</feature>
<keyword evidence="3 6" id="KW-0812">Transmembrane</keyword>
<dbReference type="Pfam" id="PF01594">
    <property type="entry name" value="AI-2E_transport"/>
    <property type="match status" value="1"/>
</dbReference>
<proteinExistence type="inferred from homology"/>
<dbReference type="Proteomes" id="UP000017127">
    <property type="component" value="Unassembled WGS sequence"/>
</dbReference>
<dbReference type="OrthoDB" id="9799225at2"/>
<comment type="subcellular location">
    <subcellularLocation>
        <location evidence="1">Membrane</location>
        <topology evidence="1">Multi-pass membrane protein</topology>
    </subcellularLocation>
</comment>
<dbReference type="GO" id="GO:0055085">
    <property type="term" value="P:transmembrane transport"/>
    <property type="evidence" value="ECO:0007669"/>
    <property type="project" value="TreeGrafter"/>
</dbReference>
<keyword evidence="4 6" id="KW-1133">Transmembrane helix</keyword>
<keyword evidence="8" id="KW-1185">Reference proteome</keyword>
<feature type="transmembrane region" description="Helical" evidence="6">
    <location>
        <begin position="295"/>
        <end position="319"/>
    </location>
</feature>
<organism evidence="7 8">
    <name type="scientific">Lyngbya aestuarii BL J</name>
    <dbReference type="NCBI Taxonomy" id="1348334"/>
    <lineage>
        <taxon>Bacteria</taxon>
        <taxon>Bacillati</taxon>
        <taxon>Cyanobacteriota</taxon>
        <taxon>Cyanophyceae</taxon>
        <taxon>Oscillatoriophycideae</taxon>
        <taxon>Oscillatoriales</taxon>
        <taxon>Microcoleaceae</taxon>
        <taxon>Lyngbya</taxon>
    </lineage>
</organism>
<evidence type="ECO:0000313" key="7">
    <source>
        <dbReference type="EMBL" id="ERT07551.1"/>
    </source>
</evidence>
<protein>
    <recommendedName>
        <fullName evidence="9">AI-2E family transporter</fullName>
    </recommendedName>
</protein>
<feature type="transmembrane region" description="Helical" evidence="6">
    <location>
        <begin position="7"/>
        <end position="24"/>
    </location>
</feature>
<name>U7QMC1_9CYAN</name>
<gene>
    <name evidence="7" type="ORF">M595_2465</name>
</gene>
<reference evidence="7 8" key="1">
    <citation type="journal article" date="2013" name="Front. Microbiol.">
        <title>Comparative genomic analyses of the cyanobacterium, Lyngbya aestuarii BL J, a powerful hydrogen producer.</title>
        <authorList>
            <person name="Kothari A."/>
            <person name="Vaughn M."/>
            <person name="Garcia-Pichel F."/>
        </authorList>
    </citation>
    <scope>NUCLEOTIDE SEQUENCE [LARGE SCALE GENOMIC DNA]</scope>
    <source>
        <strain evidence="7 8">BL J</strain>
    </source>
</reference>
<dbReference type="PATRIC" id="fig|1348334.3.peg.2390"/>
<evidence type="ECO:0000256" key="4">
    <source>
        <dbReference type="ARBA" id="ARBA00022989"/>
    </source>
</evidence>
<dbReference type="InterPro" id="IPR002549">
    <property type="entry name" value="AI-2E-like"/>
</dbReference>
<dbReference type="GO" id="GO:0016020">
    <property type="term" value="C:membrane"/>
    <property type="evidence" value="ECO:0007669"/>
    <property type="project" value="UniProtKB-SubCell"/>
</dbReference>
<dbReference type="EMBL" id="AUZM01000020">
    <property type="protein sequence ID" value="ERT07551.1"/>
    <property type="molecule type" value="Genomic_DNA"/>
</dbReference>
<dbReference type="AlphaFoldDB" id="U7QMC1"/>
<feature type="transmembrane region" description="Helical" evidence="6">
    <location>
        <begin position="30"/>
        <end position="51"/>
    </location>
</feature>
<evidence type="ECO:0000256" key="3">
    <source>
        <dbReference type="ARBA" id="ARBA00022692"/>
    </source>
</evidence>
<keyword evidence="5 6" id="KW-0472">Membrane</keyword>
<dbReference type="PANTHER" id="PTHR21716">
    <property type="entry name" value="TRANSMEMBRANE PROTEIN"/>
    <property type="match status" value="1"/>
</dbReference>